<proteinExistence type="predicted"/>
<gene>
    <name evidence="3" type="ORF">COX64_05050</name>
</gene>
<keyword evidence="2" id="KW-1133">Transmembrane helix</keyword>
<evidence type="ECO:0000313" key="4">
    <source>
        <dbReference type="Proteomes" id="UP000228952"/>
    </source>
</evidence>
<dbReference type="Proteomes" id="UP000228952">
    <property type="component" value="Unassembled WGS sequence"/>
</dbReference>
<comment type="caution">
    <text evidence="3">The sequence shown here is derived from an EMBL/GenBank/DDBJ whole genome shotgun (WGS) entry which is preliminary data.</text>
</comment>
<dbReference type="EMBL" id="PFQB01000127">
    <property type="protein sequence ID" value="PJA12115.1"/>
    <property type="molecule type" value="Genomic_DNA"/>
</dbReference>
<protein>
    <submittedName>
        <fullName evidence="3">Uncharacterized protein</fullName>
    </submittedName>
</protein>
<dbReference type="Gene3D" id="2.60.120.200">
    <property type="match status" value="1"/>
</dbReference>
<feature type="transmembrane region" description="Helical" evidence="2">
    <location>
        <begin position="16"/>
        <end position="36"/>
    </location>
</feature>
<organism evidence="3 4">
    <name type="scientific">Candidatus Dojkabacteria bacterium CG_4_10_14_0_2_um_filter_Dojkabacteria_WS6_41_15</name>
    <dbReference type="NCBI Taxonomy" id="2014249"/>
    <lineage>
        <taxon>Bacteria</taxon>
        <taxon>Candidatus Dojkabacteria</taxon>
    </lineage>
</organism>
<keyword evidence="2" id="KW-0472">Membrane</keyword>
<evidence type="ECO:0000256" key="1">
    <source>
        <dbReference type="SAM" id="MobiDB-lite"/>
    </source>
</evidence>
<evidence type="ECO:0000313" key="3">
    <source>
        <dbReference type="EMBL" id="PJA12115.1"/>
    </source>
</evidence>
<name>A0A2M7W0R2_9BACT</name>
<evidence type="ECO:0000256" key="2">
    <source>
        <dbReference type="SAM" id="Phobius"/>
    </source>
</evidence>
<feature type="region of interest" description="Disordered" evidence="1">
    <location>
        <begin position="1057"/>
        <end position="1088"/>
    </location>
</feature>
<accession>A0A2M7W0R2</accession>
<reference evidence="4" key="1">
    <citation type="submission" date="2017-09" db="EMBL/GenBank/DDBJ databases">
        <title>Depth-based differentiation of microbial function through sediment-hosted aquifers and enrichment of novel symbionts in the deep terrestrial subsurface.</title>
        <authorList>
            <person name="Probst A.J."/>
            <person name="Ladd B."/>
            <person name="Jarett J.K."/>
            <person name="Geller-Mcgrath D.E."/>
            <person name="Sieber C.M.K."/>
            <person name="Emerson J.B."/>
            <person name="Anantharaman K."/>
            <person name="Thomas B.C."/>
            <person name="Malmstrom R."/>
            <person name="Stieglmeier M."/>
            <person name="Klingl A."/>
            <person name="Woyke T."/>
            <person name="Ryan C.M."/>
            <person name="Banfield J.F."/>
        </authorList>
    </citation>
    <scope>NUCLEOTIDE SEQUENCE [LARGE SCALE GENOMIC DNA]</scope>
</reference>
<sequence length="1282" mass="136281">MEPSSLAATNATIRSFIRVMAVIAFGFVALYVFIFLQLKQTESQLTSYGNVTDSAIGNFLTNLPDTGAIKISKTDSGLTFALKEGQGSALNADLIDGYDSKYFLNASNLSDGKLKDSLFSSWKNLESEGIVSNGRIKPEYLPSTSQILGTASIKWSDIINRPVGLDDGDDTGIALTESQVENFITNSAISLATGSTINSQPIATHDWIYSQNFITGLNYAQIANGTGIYSDYRPDNVACTQDQVLKYDAGLNHWICANDAGSSALAWGGISGTLADQTDLNSALGNKLDSVATFGGDVTGTYDNLAVADDAHAHTGVTISGLGTANFTSTNISQWTNDSGYISGLNFSQIANGTGVYLNYKPNDIACGHNQVLKYDAALTQWICGDDTGAGVVAWGTITGTLSDQTDLSTALSSKLNLTAAFGGDVSGTYDNIAIANDSHAHTGATISGLGASNFTSANISQWTNDSGYISGVDISQIANGSGKYFNYKPNDVACTEGQVLKYDATNARWTCGSDNTGAGGGGGVVTSVNTIQTRTQGIYSAVTTGDGTEITPLTITFTPKKSGNKIILEWVINGEVFQDTVFNVSRNGVVLTDSDNGVNRWSGISAWPYDNNQVSTPENVIVRIIDENSLDTASTYRLLVRSAYGTVNNFYLNRTIGSAGQDSYETMLSTGTATEIDPSATAGGGEIVVGSMTGTSLFADATASNQWLGLGAGAGRIEFDDQTIDEINFLDANIGIGTSTPQHKLDINGNIGLATSGYINFGATDGILGYGLRDNSGVLEYKDATGSWTAIASLANISGSGYSFSYTGSPSSIGQAANRNTGGTFTSQTGDLFLYDPYYLQKVYWDIYKAGTYTLTIFDATTNTVLSTVSNIVVSSDASVNVEFLLPTPIIVSSYVKFTITSNSGVKQWYDRNSSGYDGFFRTNGLYYDTTYYGPYTVPIHLYGVTGVLVQSGGGGISGVTVGSMTGISVFSDATADDDWVGLGATAGLMEFDDQATDEINFLNANIGIGTSTPQHKLDVNGNIGIVASGYLNFGTTDGTTGYGIRDNAGKVEVKNNGGDWKAVDGAPSWQSTPDEPPATANAMDDEFNNTTLDPKWTIYTDVPPGSYAVTEANKQLLLSYPSTAANTYRFISVVQAAPVGNWKFRTKLTIEGSLWTYTGGGWLIRNTSSNKNFFFAYIKHTSMGDGLTAYYGRATGATLNTEVDLGNYFNQTVYLEMEYDGTNLYYRTSSTGVNYTLTYTEPISNLGAAPEYVGVTMHPYNSIAGINTPMISVDWFRRIQ</sequence>
<keyword evidence="2" id="KW-0812">Transmembrane</keyword>